<dbReference type="Gene3D" id="3.90.1150.10">
    <property type="entry name" value="Aspartate Aminotransferase, domain 1"/>
    <property type="match status" value="1"/>
</dbReference>
<dbReference type="InterPro" id="IPR015424">
    <property type="entry name" value="PyrdxlP-dep_Trfase"/>
</dbReference>
<dbReference type="Gene3D" id="3.40.640.10">
    <property type="entry name" value="Type I PLP-dependent aspartate aminotransferase-like (Major domain)"/>
    <property type="match status" value="1"/>
</dbReference>
<comment type="caution">
    <text evidence="8">The sequence shown here is derived from an EMBL/GenBank/DDBJ whole genome shotgun (WGS) entry which is preliminary data.</text>
</comment>
<evidence type="ECO:0000256" key="3">
    <source>
        <dbReference type="ARBA" id="ARBA00022576"/>
    </source>
</evidence>
<name>A0ABU8IBK0_9ENTE</name>
<keyword evidence="4 6" id="KW-0808">Transferase</keyword>
<evidence type="ECO:0000313" key="8">
    <source>
        <dbReference type="EMBL" id="MEI5992841.1"/>
    </source>
</evidence>
<dbReference type="InterPro" id="IPR004839">
    <property type="entry name" value="Aminotransferase_I/II_large"/>
</dbReference>
<dbReference type="InterPro" id="IPR015422">
    <property type="entry name" value="PyrdxlP-dep_Trfase_small"/>
</dbReference>
<protein>
    <recommendedName>
        <fullName evidence="6">Aminotransferase</fullName>
        <ecNumber evidence="6">2.6.1.-</ecNumber>
    </recommendedName>
</protein>
<comment type="cofactor">
    <cofactor evidence="1 6">
        <name>pyridoxal 5'-phosphate</name>
        <dbReference type="ChEBI" id="CHEBI:597326"/>
    </cofactor>
</comment>
<accession>A0ABU8IBK0</accession>
<dbReference type="PROSITE" id="PS00105">
    <property type="entry name" value="AA_TRANSFER_CLASS_1"/>
    <property type="match status" value="1"/>
</dbReference>
<keyword evidence="9" id="KW-1185">Reference proteome</keyword>
<dbReference type="GO" id="GO:0008483">
    <property type="term" value="F:transaminase activity"/>
    <property type="evidence" value="ECO:0007669"/>
    <property type="project" value="UniProtKB-KW"/>
</dbReference>
<dbReference type="InterPro" id="IPR015421">
    <property type="entry name" value="PyrdxlP-dep_Trfase_major"/>
</dbReference>
<keyword evidence="3 6" id="KW-0032">Aminotransferase</keyword>
<dbReference type="PRINTS" id="PR00753">
    <property type="entry name" value="ACCSYNTHASE"/>
</dbReference>
<reference evidence="8" key="1">
    <citation type="submission" date="2018-07" db="EMBL/GenBank/DDBJ databases">
        <title>The Genome Sequence of Enterococcus sp. DIV0659b.</title>
        <authorList>
            <consortium name="The Broad Institute Genomics Platform"/>
            <consortium name="The Broad Institute Genomic Center for Infectious Diseases"/>
            <person name="Earl A."/>
            <person name="Manson A."/>
            <person name="Schwartman J."/>
            <person name="Gilmore M."/>
            <person name="Abouelleil A."/>
            <person name="Cao P."/>
            <person name="Chapman S."/>
            <person name="Cusick C."/>
            <person name="Shea T."/>
            <person name="Young S."/>
            <person name="Neafsey D."/>
            <person name="Nusbaum C."/>
            <person name="Birren B."/>
        </authorList>
    </citation>
    <scope>NUCLEOTIDE SEQUENCE [LARGE SCALE GENOMIC DNA]</scope>
    <source>
        <strain evidence="8">4G2_DIV0659</strain>
    </source>
</reference>
<evidence type="ECO:0000259" key="7">
    <source>
        <dbReference type="Pfam" id="PF00155"/>
    </source>
</evidence>
<evidence type="ECO:0000256" key="2">
    <source>
        <dbReference type="ARBA" id="ARBA00007441"/>
    </source>
</evidence>
<dbReference type="SUPFAM" id="SSF53383">
    <property type="entry name" value="PLP-dependent transferases"/>
    <property type="match status" value="1"/>
</dbReference>
<dbReference type="PANTHER" id="PTHR46383:SF1">
    <property type="entry name" value="ASPARTATE AMINOTRANSFERASE"/>
    <property type="match status" value="1"/>
</dbReference>
<dbReference type="Pfam" id="PF00155">
    <property type="entry name" value="Aminotran_1_2"/>
    <property type="match status" value="1"/>
</dbReference>
<dbReference type="CDD" id="cd00609">
    <property type="entry name" value="AAT_like"/>
    <property type="match status" value="1"/>
</dbReference>
<gene>
    <name evidence="8" type="ORF">A5880_000380</name>
</gene>
<evidence type="ECO:0000256" key="4">
    <source>
        <dbReference type="ARBA" id="ARBA00022679"/>
    </source>
</evidence>
<organism evidence="8 9">
    <name type="scientific">Candidatus Enterococcus mansonii</name>
    <dbReference type="NCBI Taxonomy" id="1834181"/>
    <lineage>
        <taxon>Bacteria</taxon>
        <taxon>Bacillati</taxon>
        <taxon>Bacillota</taxon>
        <taxon>Bacilli</taxon>
        <taxon>Lactobacillales</taxon>
        <taxon>Enterococcaceae</taxon>
        <taxon>Enterococcus</taxon>
    </lineage>
</organism>
<evidence type="ECO:0000313" key="9">
    <source>
        <dbReference type="Proteomes" id="UP000195139"/>
    </source>
</evidence>
<dbReference type="EMBL" id="NGLE02000001">
    <property type="protein sequence ID" value="MEI5992841.1"/>
    <property type="molecule type" value="Genomic_DNA"/>
</dbReference>
<dbReference type="InterPro" id="IPR004838">
    <property type="entry name" value="NHTrfase_class1_PyrdxlP-BS"/>
</dbReference>
<evidence type="ECO:0000256" key="5">
    <source>
        <dbReference type="ARBA" id="ARBA00022898"/>
    </source>
</evidence>
<dbReference type="EC" id="2.6.1.-" evidence="6"/>
<dbReference type="PANTHER" id="PTHR46383">
    <property type="entry name" value="ASPARTATE AMINOTRANSFERASE"/>
    <property type="match status" value="1"/>
</dbReference>
<sequence>MNGVKSMELSKRAQKLEPSVTLAASAKANALKAEGKNVLSLTVGEPDFTTPKNIQQAAIEAIKSGKASYYTPSGGIKELKAAIIDYIGRYYQLDYQQKNVIVTDGAKFALYLLFQAVLNPNDEVIIPVPYWVSYGEQVKLAEGVPVFITCDQEKEFKVTVEQLEQAKTQQTKLLILNSPSNPTGMIYSKEELQKIGEWAVANDVLIVSDDIYGRLVYNGSTFTPIATLSEAIAKQTIIINGVSKSYAMTGWRIGYAVGNEKIIAAMNDIASQSTSNPTAVSQYAAVEALNGDQETVEIMRQAFEERLNTIYPKVAALPGFNMQKPQGAFYLFPNIKETLDICGYTDVTKWVDDLLEEAQVALVTGAGFGAPEHVRISYATDLSTLEEAVKRIAAFIEKKSIK</sequence>
<keyword evidence="5" id="KW-0663">Pyridoxal phosphate</keyword>
<comment type="similarity">
    <text evidence="2 6">Belongs to the class-I pyridoxal-phosphate-dependent aminotransferase family.</text>
</comment>
<dbReference type="InterPro" id="IPR050596">
    <property type="entry name" value="AspAT/PAT-like"/>
</dbReference>
<dbReference type="Proteomes" id="UP000195139">
    <property type="component" value="Unassembled WGS sequence"/>
</dbReference>
<evidence type="ECO:0000256" key="1">
    <source>
        <dbReference type="ARBA" id="ARBA00001933"/>
    </source>
</evidence>
<proteinExistence type="inferred from homology"/>
<evidence type="ECO:0000256" key="6">
    <source>
        <dbReference type="RuleBase" id="RU000481"/>
    </source>
</evidence>
<feature type="domain" description="Aminotransferase class I/classII large" evidence="7">
    <location>
        <begin position="37"/>
        <end position="392"/>
    </location>
</feature>